<sequence>MSAVQQRMLQHLLGPEKYAQYVAIPADRKPDFDVLKHLVRFNVQFTMDVSTGVISIPPMQFDNASN</sequence>
<evidence type="ECO:0000313" key="2">
    <source>
        <dbReference type="WBParaSite" id="Pan_g14474.t1"/>
    </source>
</evidence>
<reference evidence="2" key="2">
    <citation type="submission" date="2020-10" db="UniProtKB">
        <authorList>
            <consortium name="WormBaseParasite"/>
        </authorList>
    </citation>
    <scope>IDENTIFICATION</scope>
</reference>
<organism evidence="1 2">
    <name type="scientific">Panagrellus redivivus</name>
    <name type="common">Microworm</name>
    <dbReference type="NCBI Taxonomy" id="6233"/>
    <lineage>
        <taxon>Eukaryota</taxon>
        <taxon>Metazoa</taxon>
        <taxon>Ecdysozoa</taxon>
        <taxon>Nematoda</taxon>
        <taxon>Chromadorea</taxon>
        <taxon>Rhabditida</taxon>
        <taxon>Tylenchina</taxon>
        <taxon>Panagrolaimomorpha</taxon>
        <taxon>Panagrolaimoidea</taxon>
        <taxon>Panagrolaimidae</taxon>
        <taxon>Panagrellus</taxon>
    </lineage>
</organism>
<name>A0A7E4UZI8_PANRE</name>
<dbReference type="WBParaSite" id="Pan_g14474.t1">
    <property type="protein sequence ID" value="Pan_g14474.t1"/>
    <property type="gene ID" value="Pan_g14474"/>
</dbReference>
<dbReference type="Proteomes" id="UP000492821">
    <property type="component" value="Unassembled WGS sequence"/>
</dbReference>
<protein>
    <submittedName>
        <fullName evidence="2">Uncharacterized protein</fullName>
    </submittedName>
</protein>
<proteinExistence type="predicted"/>
<accession>A0A7E4UZI8</accession>
<evidence type="ECO:0000313" key="1">
    <source>
        <dbReference type="Proteomes" id="UP000492821"/>
    </source>
</evidence>
<reference evidence="1" key="1">
    <citation type="journal article" date="2013" name="Genetics">
        <title>The draft genome and transcriptome of Panagrellus redivivus are shaped by the harsh demands of a free-living lifestyle.</title>
        <authorList>
            <person name="Srinivasan J."/>
            <person name="Dillman A.R."/>
            <person name="Macchietto M.G."/>
            <person name="Heikkinen L."/>
            <person name="Lakso M."/>
            <person name="Fracchia K.M."/>
            <person name="Antoshechkin I."/>
            <person name="Mortazavi A."/>
            <person name="Wong G."/>
            <person name="Sternberg P.W."/>
        </authorList>
    </citation>
    <scope>NUCLEOTIDE SEQUENCE [LARGE SCALE GENOMIC DNA]</scope>
    <source>
        <strain evidence="1">MT8872</strain>
    </source>
</reference>
<dbReference type="AlphaFoldDB" id="A0A7E4UZI8"/>
<keyword evidence="1" id="KW-1185">Reference proteome</keyword>